<reference evidence="3 4" key="1">
    <citation type="submission" date="2019-01" db="EMBL/GenBank/DDBJ databases">
        <title>Intercellular communication is required for trap formation in the nematode-trapping fungus Duddingtonia flagrans.</title>
        <authorList>
            <person name="Youssar L."/>
            <person name="Wernet V."/>
            <person name="Hensel N."/>
            <person name="Hildebrandt H.-G."/>
            <person name="Fischer R."/>
        </authorList>
    </citation>
    <scope>NUCLEOTIDE SEQUENCE [LARGE SCALE GENOMIC DNA]</scope>
    <source>
        <strain evidence="3 4">CBS H-5679</strain>
    </source>
</reference>
<comment type="caution">
    <text evidence="3">The sequence shown here is derived from an EMBL/GenBank/DDBJ whole genome shotgun (WGS) entry which is preliminary data.</text>
</comment>
<organism evidence="3 4">
    <name type="scientific">Arthrobotrys flagrans</name>
    <name type="common">Nematode-trapping fungus</name>
    <name type="synonym">Trichothecium flagrans</name>
    <dbReference type="NCBI Taxonomy" id="97331"/>
    <lineage>
        <taxon>Eukaryota</taxon>
        <taxon>Fungi</taxon>
        <taxon>Dikarya</taxon>
        <taxon>Ascomycota</taxon>
        <taxon>Pezizomycotina</taxon>
        <taxon>Orbiliomycetes</taxon>
        <taxon>Orbiliales</taxon>
        <taxon>Orbiliaceae</taxon>
        <taxon>Arthrobotrys</taxon>
    </lineage>
</organism>
<evidence type="ECO:0000313" key="4">
    <source>
        <dbReference type="Proteomes" id="UP000283090"/>
    </source>
</evidence>
<dbReference type="RefSeq" id="XP_067492752.1">
    <property type="nucleotide sequence ID" value="XM_067630072.1"/>
</dbReference>
<dbReference type="PRINTS" id="PR00081">
    <property type="entry name" value="GDHRDH"/>
</dbReference>
<evidence type="ECO:0000256" key="2">
    <source>
        <dbReference type="ARBA" id="ARBA00023002"/>
    </source>
</evidence>
<dbReference type="Proteomes" id="UP000283090">
    <property type="component" value="Unassembled WGS sequence"/>
</dbReference>
<dbReference type="Gene3D" id="3.40.50.720">
    <property type="entry name" value="NAD(P)-binding Rossmann-like Domain"/>
    <property type="match status" value="1"/>
</dbReference>
<gene>
    <name evidence="3" type="ORF">DFL_001451</name>
</gene>
<dbReference type="SUPFAM" id="SSF51735">
    <property type="entry name" value="NAD(P)-binding Rossmann-fold domains"/>
    <property type="match status" value="1"/>
</dbReference>
<dbReference type="AlphaFoldDB" id="A0A437A7U0"/>
<keyword evidence="4" id="KW-1185">Reference proteome</keyword>
<sequence>MPNYLITGAARGIGRGLTRHLLSQGHRIFLLDSSAPELTSTTTHLLSLGFNTPRNFKTSLTDLSSRPSIGSAISSATEYFEGRVDVLINNAFPTPHTWSDNASMDSTDVDIMTEWDHNLAVGLTAPFILSRLCIPLLTSPPSQPGCIIHISSTRAHQSEANHEAYSAIKAGLIGLTQSMSVSLGSKYKIRVNAISPGWIHVDDECGAGDEEGRRWEDGLTERDHEWHSVGRVGKVEDIGKAVEFLVTSEFVTGTEIVVDGGVSRKMVYPE</sequence>
<dbReference type="InterPro" id="IPR002347">
    <property type="entry name" value="SDR_fam"/>
</dbReference>
<protein>
    <submittedName>
        <fullName evidence="3">Uncharacterized protein</fullName>
    </submittedName>
</protein>
<accession>A0A437A7U0</accession>
<dbReference type="GeneID" id="93583762"/>
<dbReference type="InterPro" id="IPR036291">
    <property type="entry name" value="NAD(P)-bd_dom_sf"/>
</dbReference>
<dbReference type="EMBL" id="SAEB01000003">
    <property type="protein sequence ID" value="RVD87208.1"/>
    <property type="molecule type" value="Genomic_DNA"/>
</dbReference>
<dbReference type="VEuPathDB" id="FungiDB:DFL_001451"/>
<dbReference type="OrthoDB" id="5840532at2759"/>
<dbReference type="Pfam" id="PF13561">
    <property type="entry name" value="adh_short_C2"/>
    <property type="match status" value="1"/>
</dbReference>
<dbReference type="STRING" id="97331.A0A437A7U0"/>
<dbReference type="GO" id="GO:0016491">
    <property type="term" value="F:oxidoreductase activity"/>
    <property type="evidence" value="ECO:0007669"/>
    <property type="project" value="UniProtKB-KW"/>
</dbReference>
<dbReference type="PANTHER" id="PTHR24321">
    <property type="entry name" value="DEHYDROGENASES, SHORT CHAIN"/>
    <property type="match status" value="1"/>
</dbReference>
<evidence type="ECO:0000256" key="1">
    <source>
        <dbReference type="ARBA" id="ARBA00006484"/>
    </source>
</evidence>
<comment type="similarity">
    <text evidence="1">Belongs to the short-chain dehydrogenases/reductases (SDR) family.</text>
</comment>
<proteinExistence type="inferred from homology"/>
<dbReference type="PANTHER" id="PTHR24321:SF8">
    <property type="entry name" value="ESTRADIOL 17-BETA-DEHYDROGENASE 8-RELATED"/>
    <property type="match status" value="1"/>
</dbReference>
<dbReference type="PRINTS" id="PR00080">
    <property type="entry name" value="SDRFAMILY"/>
</dbReference>
<keyword evidence="2" id="KW-0560">Oxidoreductase</keyword>
<name>A0A437A7U0_ARTFL</name>
<evidence type="ECO:0000313" key="3">
    <source>
        <dbReference type="EMBL" id="RVD87208.1"/>
    </source>
</evidence>